<reference evidence="2" key="1">
    <citation type="submission" date="2022-11" db="UniProtKB">
        <authorList>
            <consortium name="WormBaseParasite"/>
        </authorList>
    </citation>
    <scope>IDENTIFICATION</scope>
</reference>
<dbReference type="AlphaFoldDB" id="A0A915JV94"/>
<sequence length="78" mass="8773">MPTYFVSKVRQLKINGSLDVICFFLYYLSVSFVEAMESRICSKIRGKNGDNLSCTKTAMKPIALKAFIFSLDVTNTHA</sequence>
<name>A0A915JV94_ROMCU</name>
<organism evidence="1 2">
    <name type="scientific">Romanomermis culicivorax</name>
    <name type="common">Nematode worm</name>
    <dbReference type="NCBI Taxonomy" id="13658"/>
    <lineage>
        <taxon>Eukaryota</taxon>
        <taxon>Metazoa</taxon>
        <taxon>Ecdysozoa</taxon>
        <taxon>Nematoda</taxon>
        <taxon>Enoplea</taxon>
        <taxon>Dorylaimia</taxon>
        <taxon>Mermithida</taxon>
        <taxon>Mermithoidea</taxon>
        <taxon>Mermithidae</taxon>
        <taxon>Romanomermis</taxon>
    </lineage>
</organism>
<dbReference type="WBParaSite" id="nRc.2.0.1.t30221-RA">
    <property type="protein sequence ID" value="nRc.2.0.1.t30221-RA"/>
    <property type="gene ID" value="nRc.2.0.1.g30221"/>
</dbReference>
<dbReference type="Proteomes" id="UP000887565">
    <property type="component" value="Unplaced"/>
</dbReference>
<proteinExistence type="predicted"/>
<evidence type="ECO:0000313" key="1">
    <source>
        <dbReference type="Proteomes" id="UP000887565"/>
    </source>
</evidence>
<evidence type="ECO:0000313" key="2">
    <source>
        <dbReference type="WBParaSite" id="nRc.2.0.1.t30221-RA"/>
    </source>
</evidence>
<accession>A0A915JV94</accession>
<keyword evidence="1" id="KW-1185">Reference proteome</keyword>
<protein>
    <submittedName>
        <fullName evidence="2">Uncharacterized protein</fullName>
    </submittedName>
</protein>